<name>A0ABP2TZL3_9GAMM</name>
<evidence type="ECO:0000313" key="2">
    <source>
        <dbReference type="Proteomes" id="UP000013190"/>
    </source>
</evidence>
<gene>
    <name evidence="1" type="ORF">F992_01087</name>
</gene>
<dbReference type="Proteomes" id="UP000013190">
    <property type="component" value="Unassembled WGS sequence"/>
</dbReference>
<keyword evidence="2" id="KW-1185">Reference proteome</keyword>
<protein>
    <recommendedName>
        <fullName evidence="3">DUF1190 domain-containing protein</fullName>
    </recommendedName>
</protein>
<proteinExistence type="predicted"/>
<reference evidence="2" key="1">
    <citation type="submission" date="2013-02" db="EMBL/GenBank/DDBJ databases">
        <title>The Genome Sequence of Acinetobacter sp. NIPH 236.</title>
        <authorList>
            <consortium name="The Broad Institute Genome Sequencing Platform"/>
            <consortium name="The Broad Institute Genome Sequencing Center for Infectious Disease"/>
            <person name="Cerqueira G."/>
            <person name="Feldgarden M."/>
            <person name="Courvalin P."/>
            <person name="Perichon B."/>
            <person name="Grillot-Courvalin C."/>
            <person name="Clermont D."/>
            <person name="Rocha E."/>
            <person name="Yoon E.-J."/>
            <person name="Nemec A."/>
            <person name="Walker B."/>
            <person name="Young S.K."/>
            <person name="Zeng Q."/>
            <person name="Gargeya S."/>
            <person name="Fitzgerald M."/>
            <person name="Haas B."/>
            <person name="Abouelleil A."/>
            <person name="Alvarado L."/>
            <person name="Arachchi H.M."/>
            <person name="Berlin A.M."/>
            <person name="Chapman S.B."/>
            <person name="Dewar J."/>
            <person name="Goldberg J."/>
            <person name="Griggs A."/>
            <person name="Gujja S."/>
            <person name="Hansen M."/>
            <person name="Howarth C."/>
            <person name="Imamovic A."/>
            <person name="Larimer J."/>
            <person name="McCowan C."/>
            <person name="Murphy C."/>
            <person name="Neiman D."/>
            <person name="Pearson M."/>
            <person name="Priest M."/>
            <person name="Roberts A."/>
            <person name="Saif S."/>
            <person name="Shea T."/>
            <person name="Sisk P."/>
            <person name="Sykes S."/>
            <person name="Wortman J."/>
            <person name="Nusbaum C."/>
            <person name="Birren B."/>
        </authorList>
    </citation>
    <scope>NUCLEOTIDE SEQUENCE [LARGE SCALE GENOMIC DNA]</scope>
    <source>
        <strain evidence="2">NIPH 236</strain>
    </source>
</reference>
<reference evidence="1 2" key="2">
    <citation type="journal article" date="2016" name="Int. J. Syst. Evol. Microbiol.">
        <title>Taxonomy of haemolytic and/or proteolytic strains of the genus Acinetobacter with the proposal of Acinetobacter courvalinii sp. nov. (genomic species 14 sensu Bouvet &amp; Jeanjean), Acinetobacter dispersus sp. nov. (genomic species 17), Acinetobacter modestus sp. nov., Acinetobacter proteolyticus sp. nov. and Acinetobacter vivianii sp. nov.</title>
        <authorList>
            <person name="Nemec A."/>
            <person name="Radolfova-Krizova L."/>
            <person name="Maixnerova M."/>
            <person name="Vrestiakova E."/>
            <person name="Jezek P."/>
            <person name="Sedo O."/>
        </authorList>
    </citation>
    <scope>NUCLEOTIDE SEQUENCE [LARGE SCALE GENOMIC DNA]</scope>
    <source>
        <strain evidence="1 2">NIPH 236</strain>
    </source>
</reference>
<accession>A0ABP2TZL3</accession>
<organism evidence="1 2">
    <name type="scientific">Acinetobacter modestus</name>
    <dbReference type="NCBI Taxonomy" id="1776740"/>
    <lineage>
        <taxon>Bacteria</taxon>
        <taxon>Pseudomonadati</taxon>
        <taxon>Pseudomonadota</taxon>
        <taxon>Gammaproteobacteria</taxon>
        <taxon>Moraxellales</taxon>
        <taxon>Moraxellaceae</taxon>
        <taxon>Acinetobacter</taxon>
    </lineage>
</organism>
<dbReference type="EMBL" id="APOJ01000019">
    <property type="protein sequence ID" value="ENU27681.1"/>
    <property type="molecule type" value="Genomic_DNA"/>
</dbReference>
<evidence type="ECO:0008006" key="3">
    <source>
        <dbReference type="Google" id="ProtNLM"/>
    </source>
</evidence>
<dbReference type="GeneID" id="92834505"/>
<evidence type="ECO:0000313" key="1">
    <source>
        <dbReference type="EMBL" id="ENU27681.1"/>
    </source>
</evidence>
<dbReference type="RefSeq" id="WP_004660525.1">
    <property type="nucleotide sequence ID" value="NZ_BMDV01000010.1"/>
</dbReference>
<comment type="caution">
    <text evidence="1">The sequence shown here is derived from an EMBL/GenBank/DDBJ whole genome shotgun (WGS) entry which is preliminary data.</text>
</comment>
<sequence length="129" mass="13965">MRSKKINLVVVPLLLTACSHNDGPLVQDVYNNQYDCATDWNTETCEEENSSGSGSSTAGVRYYGGFGSGRYLGPQYYQHNREVSFKDNTLRPHTNLSVGQPSISTTAKRYSVSSPIRGGFGRGGSSFGG</sequence>
<dbReference type="PROSITE" id="PS51257">
    <property type="entry name" value="PROKAR_LIPOPROTEIN"/>
    <property type="match status" value="1"/>
</dbReference>